<keyword evidence="4" id="KW-1185">Reference proteome</keyword>
<dbReference type="InterPro" id="IPR029526">
    <property type="entry name" value="PGBD"/>
</dbReference>
<name>A0AAE1KVK7_PETCI</name>
<evidence type="ECO:0000313" key="4">
    <source>
        <dbReference type="Proteomes" id="UP001286313"/>
    </source>
</evidence>
<reference evidence="3" key="1">
    <citation type="submission" date="2023-10" db="EMBL/GenBank/DDBJ databases">
        <title>Genome assemblies of two species of porcelain crab, Petrolisthes cinctipes and Petrolisthes manimaculis (Anomura: Porcellanidae).</title>
        <authorList>
            <person name="Angst P."/>
        </authorList>
    </citation>
    <scope>NUCLEOTIDE SEQUENCE</scope>
    <source>
        <strain evidence="3">PB745_01</strain>
        <tissue evidence="3">Gill</tissue>
    </source>
</reference>
<feature type="domain" description="PiggyBac transposable element-derived protein" evidence="2">
    <location>
        <begin position="1"/>
        <end position="86"/>
    </location>
</feature>
<dbReference type="Pfam" id="PF13843">
    <property type="entry name" value="DDE_Tnp_1_7"/>
    <property type="match status" value="1"/>
</dbReference>
<accession>A0AAE1KVK7</accession>
<sequence>MLLYTGAKTDIVHGDPTGVLGAVVKELLLAYLGKGHILYTDNWYTSPHLCQYLFQHNTGAVGTVRTNRKQMPKFRRKQNPGDVDQKKCENM</sequence>
<dbReference type="PANTHER" id="PTHR46599">
    <property type="entry name" value="PIGGYBAC TRANSPOSABLE ELEMENT-DERIVED PROTEIN 4"/>
    <property type="match status" value="1"/>
</dbReference>
<dbReference type="EMBL" id="JAWQEG010000992">
    <property type="protein sequence ID" value="KAK3883435.1"/>
    <property type="molecule type" value="Genomic_DNA"/>
</dbReference>
<dbReference type="AlphaFoldDB" id="A0AAE1KVK7"/>
<feature type="region of interest" description="Disordered" evidence="1">
    <location>
        <begin position="68"/>
        <end position="91"/>
    </location>
</feature>
<dbReference type="PANTHER" id="PTHR46599:SF3">
    <property type="entry name" value="PIGGYBAC TRANSPOSABLE ELEMENT-DERIVED PROTEIN 4"/>
    <property type="match status" value="1"/>
</dbReference>
<feature type="compositionally biased region" description="Basic residues" evidence="1">
    <location>
        <begin position="68"/>
        <end position="78"/>
    </location>
</feature>
<evidence type="ECO:0000256" key="1">
    <source>
        <dbReference type="SAM" id="MobiDB-lite"/>
    </source>
</evidence>
<comment type="caution">
    <text evidence="3">The sequence shown here is derived from an EMBL/GenBank/DDBJ whole genome shotgun (WGS) entry which is preliminary data.</text>
</comment>
<proteinExistence type="predicted"/>
<evidence type="ECO:0000313" key="3">
    <source>
        <dbReference type="EMBL" id="KAK3883435.1"/>
    </source>
</evidence>
<organism evidence="3 4">
    <name type="scientific">Petrolisthes cinctipes</name>
    <name type="common">Flat porcelain crab</name>
    <dbReference type="NCBI Taxonomy" id="88211"/>
    <lineage>
        <taxon>Eukaryota</taxon>
        <taxon>Metazoa</taxon>
        <taxon>Ecdysozoa</taxon>
        <taxon>Arthropoda</taxon>
        <taxon>Crustacea</taxon>
        <taxon>Multicrustacea</taxon>
        <taxon>Malacostraca</taxon>
        <taxon>Eumalacostraca</taxon>
        <taxon>Eucarida</taxon>
        <taxon>Decapoda</taxon>
        <taxon>Pleocyemata</taxon>
        <taxon>Anomura</taxon>
        <taxon>Galatheoidea</taxon>
        <taxon>Porcellanidae</taxon>
        <taxon>Petrolisthes</taxon>
    </lineage>
</organism>
<protein>
    <recommendedName>
        <fullName evidence="2">PiggyBac transposable element-derived protein domain-containing protein</fullName>
    </recommendedName>
</protein>
<evidence type="ECO:0000259" key="2">
    <source>
        <dbReference type="Pfam" id="PF13843"/>
    </source>
</evidence>
<dbReference type="Proteomes" id="UP001286313">
    <property type="component" value="Unassembled WGS sequence"/>
</dbReference>
<gene>
    <name evidence="3" type="ORF">Pcinc_012268</name>
</gene>